<feature type="region of interest" description="Disordered" evidence="1">
    <location>
        <begin position="118"/>
        <end position="146"/>
    </location>
</feature>
<organism evidence="2 3">
    <name type="scientific">Hibiscus sabdariffa</name>
    <name type="common">roselle</name>
    <dbReference type="NCBI Taxonomy" id="183260"/>
    <lineage>
        <taxon>Eukaryota</taxon>
        <taxon>Viridiplantae</taxon>
        <taxon>Streptophyta</taxon>
        <taxon>Embryophyta</taxon>
        <taxon>Tracheophyta</taxon>
        <taxon>Spermatophyta</taxon>
        <taxon>Magnoliopsida</taxon>
        <taxon>eudicotyledons</taxon>
        <taxon>Gunneridae</taxon>
        <taxon>Pentapetalae</taxon>
        <taxon>rosids</taxon>
        <taxon>malvids</taxon>
        <taxon>Malvales</taxon>
        <taxon>Malvaceae</taxon>
        <taxon>Malvoideae</taxon>
        <taxon>Hibiscus</taxon>
    </lineage>
</organism>
<name>A0ABR2EQ12_9ROSI</name>
<proteinExistence type="predicted"/>
<evidence type="ECO:0000256" key="1">
    <source>
        <dbReference type="SAM" id="MobiDB-lite"/>
    </source>
</evidence>
<sequence length="146" mass="16576">MEAIQDLSRRLEISERVVQNITTKQNLSQEQVHTRSKDEEEIKNILFVSNDEPILSNQDDHPITNTNEDTPQSKDEDEIPCNEKKNDSDDPNEKELVKYIAEGDSIQGIGEQSLMSLVEEVSNTPKNEMSKPIEQSIVTENPPSLK</sequence>
<evidence type="ECO:0000313" key="3">
    <source>
        <dbReference type="Proteomes" id="UP001472677"/>
    </source>
</evidence>
<feature type="region of interest" description="Disordered" evidence="1">
    <location>
        <begin position="48"/>
        <end position="95"/>
    </location>
</feature>
<comment type="caution">
    <text evidence="2">The sequence shown here is derived from an EMBL/GenBank/DDBJ whole genome shotgun (WGS) entry which is preliminary data.</text>
</comment>
<feature type="compositionally biased region" description="Polar residues" evidence="1">
    <location>
        <begin position="136"/>
        <end position="146"/>
    </location>
</feature>
<dbReference type="Proteomes" id="UP001472677">
    <property type="component" value="Unassembled WGS sequence"/>
</dbReference>
<feature type="compositionally biased region" description="Basic and acidic residues" evidence="1">
    <location>
        <begin position="81"/>
        <end position="95"/>
    </location>
</feature>
<protein>
    <submittedName>
        <fullName evidence="2">Uncharacterized protein</fullName>
    </submittedName>
</protein>
<keyword evidence="3" id="KW-1185">Reference proteome</keyword>
<reference evidence="2 3" key="1">
    <citation type="journal article" date="2024" name="G3 (Bethesda)">
        <title>Genome assembly of Hibiscus sabdariffa L. provides insights into metabolisms of medicinal natural products.</title>
        <authorList>
            <person name="Kim T."/>
        </authorList>
    </citation>
    <scope>NUCLEOTIDE SEQUENCE [LARGE SCALE GENOMIC DNA]</scope>
    <source>
        <strain evidence="2">TK-2024</strain>
        <tissue evidence="2">Old leaves</tissue>
    </source>
</reference>
<dbReference type="EMBL" id="JBBPBM010000011">
    <property type="protein sequence ID" value="KAK8563237.1"/>
    <property type="molecule type" value="Genomic_DNA"/>
</dbReference>
<evidence type="ECO:0000313" key="2">
    <source>
        <dbReference type="EMBL" id="KAK8563237.1"/>
    </source>
</evidence>
<accession>A0ABR2EQ12</accession>
<gene>
    <name evidence="2" type="ORF">V6N12_035387</name>
</gene>